<reference evidence="1 2" key="1">
    <citation type="submission" date="2019-08" db="EMBL/GenBank/DDBJ databases">
        <title>Actinomadura sp. nov. CYP1-5 isolated from mountain soil.</title>
        <authorList>
            <person name="Songsumanus A."/>
            <person name="Kuncharoen N."/>
            <person name="Kudo T."/>
            <person name="Yuki M."/>
            <person name="Igarashi Y."/>
            <person name="Tanasupawat S."/>
        </authorList>
    </citation>
    <scope>NUCLEOTIDE SEQUENCE [LARGE SCALE GENOMIC DNA]</scope>
    <source>
        <strain evidence="1 2">JCM 14158</strain>
    </source>
</reference>
<keyword evidence="1" id="KW-0547">Nucleotide-binding</keyword>
<proteinExistence type="predicted"/>
<dbReference type="SUPFAM" id="SSF52540">
    <property type="entry name" value="P-loop containing nucleoside triphosphate hydrolases"/>
    <property type="match status" value="1"/>
</dbReference>
<organism evidence="1 2">
    <name type="scientific">Actinomadura chibensis</name>
    <dbReference type="NCBI Taxonomy" id="392828"/>
    <lineage>
        <taxon>Bacteria</taxon>
        <taxon>Bacillati</taxon>
        <taxon>Actinomycetota</taxon>
        <taxon>Actinomycetes</taxon>
        <taxon>Streptosporangiales</taxon>
        <taxon>Thermomonosporaceae</taxon>
        <taxon>Actinomadura</taxon>
    </lineage>
</organism>
<name>A0A5D0NTZ0_9ACTN</name>
<keyword evidence="1" id="KW-0067">ATP-binding</keyword>
<protein>
    <submittedName>
        <fullName evidence="1">ATP-binding protein</fullName>
    </submittedName>
</protein>
<dbReference type="InterPro" id="IPR027417">
    <property type="entry name" value="P-loop_NTPase"/>
</dbReference>
<keyword evidence="2" id="KW-1185">Reference proteome</keyword>
<gene>
    <name evidence="1" type="ORF">FXF69_00635</name>
</gene>
<dbReference type="RefSeq" id="WP_148344011.1">
    <property type="nucleotide sequence ID" value="NZ_VSFG01000001.1"/>
</dbReference>
<dbReference type="GO" id="GO:0005524">
    <property type="term" value="F:ATP binding"/>
    <property type="evidence" value="ECO:0007669"/>
    <property type="project" value="UniProtKB-KW"/>
</dbReference>
<sequence length="1403" mass="156958">MTPVTQLPEINWHQIRGKAPSGSRRDGFEELCNQLMIYGGLVTWPEGTAFTTFGNPDGGREGRGELPGGATWAWQAKYLFTLDADAFTQIDKSIRRALITEPKLERYYVLLPYNRPGGDTAKAKSASTKWNEHVTKWENEAAAAGRTVTFKYIGETQLNECLLQPSQVGRLRYWFDLDVFMGDRFREIAARAEADADGRYSPDLNVELPIAAVFDGLARTPAFEYEIRAMLAPLREARGTYGLSLPETRPELFRPAITALDECLDRLDQVVTKAASQAREPDGALPDLGPAIEAVWDPVENVSGLLRQHCLHDRLYIGNAGSLYAQLAAIRSAVTGLERLRTSRGWRSFAATAVLVTGTGGAGKTHLLCDLARNRAANGLPTLIALGEQFERGPVDVELCRLIRFHSPADQLLATFDVACQAAGEIGLIIIDGLNEPTNRGLWNRHLNSFLDDVAKFRHIRLVLSCRSEFLADTLSPAMQRRLLAFQHTGFEEVPRDAVRQFLDWYGIVRPSFPMLDPEITNPLFLKLLCTALQTRGEQSFPRTGIGTTWIYESFLDAMDTRLSAEERCDYDPSGALVRKAIEQIAAAMHARGRRLPKAEVERITSALLPDRGWSRSLLNGLLKEAILADLSIDGTDYVRFGYERLGDIALAKLIAAHDLDEVRTETSRMSEQWWAHAGVLQAMAAVLPETYGVELVDVLQISPDEYHPRAFTDFLLSVAWRRPDAVSAGTVQILTKLQRNPDFTDQANNTVLQVATVPGHPLNAEWLHQQLAGSTLPERDATWSYFCDRQDEIDGHLPGLIDWAWSEASAEASDETRHLAALTLCWALSCSHRPTRDNATKAIIALLEPAPHLYKPILQSFTDSGDDYIEERLLAVGCGIAQRTLTPNTATRAAEAVLDFTLRRSYWPQNYLSRDYVRRAFDAALEHGWRPDIEDLAAQVHPPYNSDWIAPQLSQAEIEELAGPPNHQYSAIHHPVMSGFDDFRKYVVESLIHRFNLDRDLNADHLGAILFEEALRLGWTPERFGVIDRNLPRATSPDRKKHEGYAQKYIWIAFKQLVGRMTDRYELDPHRRDDQRTQYDTPLDVYGHDIDPTMLQRRTENRIYDDTPATWYAPVEARFPHHLDPDWATNDEHSPPVDRLLACTDEAGDKWLVLEGHFQWSQPQRPDDAAAEIPHHTVWVQIRSYLIDAVDADAWAQWAEGQDFHGRWMPESGSPAGLLLADHPHKSAWPGQDENDGSRFGQAPLPGRLVVTTTRYGGVANDWDQSESKHLYTFLPSTTFCSALSLRRVGDFQWGTGGTVAVESFAARGTGPDSVHVTAQALTPALARNQQCLLWTVLAAKETTVPDHQRPADGAPVFRTYSASYLLNGTNIRLLDANAQTMYAGGGNARQSPWILPNVVLL</sequence>
<dbReference type="Proteomes" id="UP000323380">
    <property type="component" value="Unassembled WGS sequence"/>
</dbReference>
<dbReference type="EMBL" id="VSFG01000001">
    <property type="protein sequence ID" value="TYB47799.1"/>
    <property type="molecule type" value="Genomic_DNA"/>
</dbReference>
<comment type="caution">
    <text evidence="1">The sequence shown here is derived from an EMBL/GenBank/DDBJ whole genome shotgun (WGS) entry which is preliminary data.</text>
</comment>
<evidence type="ECO:0000313" key="1">
    <source>
        <dbReference type="EMBL" id="TYB47799.1"/>
    </source>
</evidence>
<accession>A0A5D0NTZ0</accession>
<evidence type="ECO:0000313" key="2">
    <source>
        <dbReference type="Proteomes" id="UP000323380"/>
    </source>
</evidence>
<dbReference type="STRING" id="1220554.GCA_001552135_03784"/>